<dbReference type="GO" id="GO:0016747">
    <property type="term" value="F:acyltransferase activity, transferring groups other than amino-acyl groups"/>
    <property type="evidence" value="ECO:0007669"/>
    <property type="project" value="InterPro"/>
</dbReference>
<keyword evidence="2" id="KW-0808">Transferase</keyword>
<dbReference type="InterPro" id="IPR000182">
    <property type="entry name" value="GNAT_dom"/>
</dbReference>
<dbReference type="InterPro" id="IPR052564">
    <property type="entry name" value="N-acetyltrans/Recomb-assoc"/>
</dbReference>
<evidence type="ECO:0000259" key="1">
    <source>
        <dbReference type="PROSITE" id="PS51186"/>
    </source>
</evidence>
<proteinExistence type="predicted"/>
<comment type="caution">
    <text evidence="2">The sequence shown here is derived from an EMBL/GenBank/DDBJ whole genome shotgun (WGS) entry which is preliminary data.</text>
</comment>
<dbReference type="AlphaFoldDB" id="A0A6L9U673"/>
<feature type="domain" description="N-acetyltransferase" evidence="1">
    <location>
        <begin position="8"/>
        <end position="160"/>
    </location>
</feature>
<sequence length="160" mass="17823">MPVSRERFSIKPYEPGDAQATIDIFLRAIREVASKDYSPAQIAAWAKVDDTEVWARYRASRPTWLAMDGSLPIGFTDLTSDGLLDMMFVAPDYQGKGVATLLLATVESAARRQGLQRIFTEASLTARPFFERKGFAVLTAQQVVKRGQTLANFLMEKMLA</sequence>
<dbReference type="InterPro" id="IPR016181">
    <property type="entry name" value="Acyl_CoA_acyltransferase"/>
</dbReference>
<dbReference type="SUPFAM" id="SSF55729">
    <property type="entry name" value="Acyl-CoA N-acyltransferases (Nat)"/>
    <property type="match status" value="1"/>
</dbReference>
<dbReference type="CDD" id="cd04301">
    <property type="entry name" value="NAT_SF"/>
    <property type="match status" value="1"/>
</dbReference>
<dbReference type="RefSeq" id="WP_163986197.1">
    <property type="nucleotide sequence ID" value="NZ_WUEY01000003.1"/>
</dbReference>
<reference evidence="2 3" key="1">
    <citation type="submission" date="2019-12" db="EMBL/GenBank/DDBJ databases">
        <title>Rhizobium genotypes associated with high levels of biological nitrogen fixation by grain legumes in a temperate-maritime cropping system.</title>
        <authorList>
            <person name="Maluk M."/>
            <person name="Francesc Ferrando Molina F."/>
            <person name="Lopez Del Egido L."/>
            <person name="Lafos M."/>
            <person name="Langarica-Fuentes A."/>
            <person name="Gebre Yohannes G."/>
            <person name="Young M.W."/>
            <person name="Martin P."/>
            <person name="Gantlett R."/>
            <person name="Kenicer G."/>
            <person name="Hawes C."/>
            <person name="Begg G.S."/>
            <person name="Quilliam R.S."/>
            <person name="Squire G.R."/>
            <person name="Poole P.S."/>
            <person name="Young P.W."/>
            <person name="Iannetta P.M."/>
            <person name="James E.K."/>
        </authorList>
    </citation>
    <scope>NUCLEOTIDE SEQUENCE [LARGE SCALE GENOMIC DNA]</scope>
    <source>
        <strain evidence="2 3">JHI1118</strain>
    </source>
</reference>
<accession>A0A6L9U673</accession>
<dbReference type="EMBL" id="WUEY01000003">
    <property type="protein sequence ID" value="NEI69776.1"/>
    <property type="molecule type" value="Genomic_DNA"/>
</dbReference>
<dbReference type="PANTHER" id="PTHR43451">
    <property type="entry name" value="ACETYLTRANSFERASE (GNAT) FAMILY PROTEIN"/>
    <property type="match status" value="1"/>
</dbReference>
<evidence type="ECO:0000313" key="2">
    <source>
        <dbReference type="EMBL" id="NEI69776.1"/>
    </source>
</evidence>
<dbReference type="Gene3D" id="3.40.630.30">
    <property type="match status" value="1"/>
</dbReference>
<dbReference type="PANTHER" id="PTHR43451:SF1">
    <property type="entry name" value="ACETYLTRANSFERASE"/>
    <property type="match status" value="1"/>
</dbReference>
<name>A0A6L9U673_9HYPH</name>
<dbReference type="Pfam" id="PF13673">
    <property type="entry name" value="Acetyltransf_10"/>
    <property type="match status" value="1"/>
</dbReference>
<evidence type="ECO:0000313" key="3">
    <source>
        <dbReference type="Proteomes" id="UP000483035"/>
    </source>
</evidence>
<dbReference type="Proteomes" id="UP000483035">
    <property type="component" value="Unassembled WGS sequence"/>
</dbReference>
<dbReference type="PROSITE" id="PS51186">
    <property type="entry name" value="GNAT"/>
    <property type="match status" value="1"/>
</dbReference>
<organism evidence="2 3">
    <name type="scientific">Rhizobium lusitanum</name>
    <dbReference type="NCBI Taxonomy" id="293958"/>
    <lineage>
        <taxon>Bacteria</taxon>
        <taxon>Pseudomonadati</taxon>
        <taxon>Pseudomonadota</taxon>
        <taxon>Alphaproteobacteria</taxon>
        <taxon>Hyphomicrobiales</taxon>
        <taxon>Rhizobiaceae</taxon>
        <taxon>Rhizobium/Agrobacterium group</taxon>
        <taxon>Rhizobium</taxon>
    </lineage>
</organism>
<gene>
    <name evidence="2" type="ORF">GR212_09380</name>
</gene>
<protein>
    <submittedName>
        <fullName evidence="2">GNAT family N-acetyltransferase</fullName>
    </submittedName>
</protein>